<evidence type="ECO:0000256" key="1">
    <source>
        <dbReference type="SAM" id="MobiDB-lite"/>
    </source>
</evidence>
<evidence type="ECO:0000313" key="3">
    <source>
        <dbReference type="Proteomes" id="UP001162483"/>
    </source>
</evidence>
<comment type="caution">
    <text evidence="2">The sequence shown here is derived from an EMBL/GenBank/DDBJ whole genome shotgun (WGS) entry which is preliminary data.</text>
</comment>
<accession>A0ABN9D893</accession>
<feature type="non-terminal residue" evidence="2">
    <location>
        <position position="1"/>
    </location>
</feature>
<reference evidence="2" key="1">
    <citation type="submission" date="2023-05" db="EMBL/GenBank/DDBJ databases">
        <authorList>
            <person name="Stuckert A."/>
        </authorList>
    </citation>
    <scope>NUCLEOTIDE SEQUENCE</scope>
</reference>
<sequence length="69" mass="7460">QQCNHLCPCAHQRHPAVAHTCAQQCPPVPPRTQQCCQSVPPVSAQQLRQSMPNSATSQYLAVSPVSAQQ</sequence>
<feature type="region of interest" description="Disordered" evidence="1">
    <location>
        <begin position="50"/>
        <end position="69"/>
    </location>
</feature>
<keyword evidence="3" id="KW-1185">Reference proteome</keyword>
<dbReference type="EMBL" id="CATNWA010014189">
    <property type="protein sequence ID" value="CAI9568749.1"/>
    <property type="molecule type" value="Genomic_DNA"/>
</dbReference>
<evidence type="ECO:0000313" key="2">
    <source>
        <dbReference type="EMBL" id="CAI9568749.1"/>
    </source>
</evidence>
<name>A0ABN9D893_9NEOB</name>
<organism evidence="2 3">
    <name type="scientific">Staurois parvus</name>
    <dbReference type="NCBI Taxonomy" id="386267"/>
    <lineage>
        <taxon>Eukaryota</taxon>
        <taxon>Metazoa</taxon>
        <taxon>Chordata</taxon>
        <taxon>Craniata</taxon>
        <taxon>Vertebrata</taxon>
        <taxon>Euteleostomi</taxon>
        <taxon>Amphibia</taxon>
        <taxon>Batrachia</taxon>
        <taxon>Anura</taxon>
        <taxon>Neobatrachia</taxon>
        <taxon>Ranoidea</taxon>
        <taxon>Ranidae</taxon>
        <taxon>Staurois</taxon>
    </lineage>
</organism>
<proteinExistence type="predicted"/>
<dbReference type="Proteomes" id="UP001162483">
    <property type="component" value="Unassembled WGS sequence"/>
</dbReference>
<gene>
    <name evidence="2" type="ORF">SPARVUS_LOCUS6804767</name>
</gene>
<protein>
    <submittedName>
        <fullName evidence="2">Uncharacterized protein</fullName>
    </submittedName>
</protein>